<accession>A0A9J7AUS3</accession>
<dbReference type="InterPro" id="IPR051313">
    <property type="entry name" value="Bact_iron-sidero_bind"/>
</dbReference>
<dbReference type="GO" id="GO:1901678">
    <property type="term" value="P:iron coordination entity transport"/>
    <property type="evidence" value="ECO:0007669"/>
    <property type="project" value="UniProtKB-ARBA"/>
</dbReference>
<dbReference type="PRINTS" id="PR01715">
    <property type="entry name" value="FERRIBNDNGPP"/>
</dbReference>
<dbReference type="PANTHER" id="PTHR30532">
    <property type="entry name" value="IRON III DICITRATE-BINDING PERIPLASMIC PROTEIN"/>
    <property type="match status" value="1"/>
</dbReference>
<dbReference type="PANTHER" id="PTHR30532:SF1">
    <property type="entry name" value="IRON(3+)-HYDROXAMATE-BINDING PROTEIN FHUD"/>
    <property type="match status" value="1"/>
</dbReference>
<dbReference type="Gene3D" id="3.40.50.1980">
    <property type="entry name" value="Nitrogenase molybdenum iron protein domain"/>
    <property type="match status" value="2"/>
</dbReference>
<dbReference type="Proteomes" id="UP001060336">
    <property type="component" value="Chromosome"/>
</dbReference>
<dbReference type="Pfam" id="PF01497">
    <property type="entry name" value="Peripla_BP_2"/>
    <property type="match status" value="1"/>
</dbReference>
<keyword evidence="4" id="KW-0410">Iron transport</keyword>
<reference evidence="7" key="1">
    <citation type="submission" date="2022-08" db="EMBL/GenBank/DDBJ databases">
        <title>Nisaea acidiphila sp. nov., isolated from a marine algal debris and emended description of the genus Nisaea Urios et al. 2008.</title>
        <authorList>
            <person name="Kwon K."/>
        </authorList>
    </citation>
    <scope>NUCLEOTIDE SEQUENCE</scope>
    <source>
        <strain evidence="7">MEBiC11861</strain>
    </source>
</reference>
<evidence type="ECO:0000256" key="3">
    <source>
        <dbReference type="ARBA" id="ARBA00022448"/>
    </source>
</evidence>
<evidence type="ECO:0000256" key="1">
    <source>
        <dbReference type="ARBA" id="ARBA00004196"/>
    </source>
</evidence>
<dbReference type="KEGG" id="naci:NUH88_05175"/>
<dbReference type="GO" id="GO:0030288">
    <property type="term" value="C:outer membrane-bounded periplasmic space"/>
    <property type="evidence" value="ECO:0007669"/>
    <property type="project" value="TreeGrafter"/>
</dbReference>
<evidence type="ECO:0000256" key="4">
    <source>
        <dbReference type="ARBA" id="ARBA00022496"/>
    </source>
</evidence>
<comment type="similarity">
    <text evidence="2">Belongs to the bacterial solute-binding protein 8 family.</text>
</comment>
<dbReference type="RefSeq" id="WP_257770366.1">
    <property type="nucleotide sequence ID" value="NZ_CP102480.1"/>
</dbReference>
<keyword evidence="5" id="KW-0732">Signal</keyword>
<dbReference type="PROSITE" id="PS50983">
    <property type="entry name" value="FE_B12_PBP"/>
    <property type="match status" value="1"/>
</dbReference>
<evidence type="ECO:0000256" key="5">
    <source>
        <dbReference type="ARBA" id="ARBA00022729"/>
    </source>
</evidence>
<dbReference type="SUPFAM" id="SSF53807">
    <property type="entry name" value="Helical backbone' metal receptor"/>
    <property type="match status" value="1"/>
</dbReference>
<comment type="subcellular location">
    <subcellularLocation>
        <location evidence="1">Cell envelope</location>
    </subcellularLocation>
</comment>
<organism evidence="7 8">
    <name type="scientific">Nisaea acidiphila</name>
    <dbReference type="NCBI Taxonomy" id="1862145"/>
    <lineage>
        <taxon>Bacteria</taxon>
        <taxon>Pseudomonadati</taxon>
        <taxon>Pseudomonadota</taxon>
        <taxon>Alphaproteobacteria</taxon>
        <taxon>Rhodospirillales</taxon>
        <taxon>Thalassobaculaceae</taxon>
        <taxon>Nisaea</taxon>
    </lineage>
</organism>
<protein>
    <submittedName>
        <fullName evidence="7">ABC transporter substrate-binding protein</fullName>
    </submittedName>
</protein>
<keyword evidence="4" id="KW-0408">Iron</keyword>
<keyword evidence="3" id="KW-0813">Transport</keyword>
<dbReference type="AlphaFoldDB" id="A0A9J7AUS3"/>
<sequence>MRSLARRLLCAGLLLAASAWIGPVPLFAGEARSITDARGPHSFASAPERVISLNWALTEQLISLGIAPVGVADPEGYSNWVAVPAIPEASVDIGKREAPNLERILGLQPDLLLLGGQQSAYVQHAEAVAPALQFQLYSEDHDNAAAIRDNFLALGTLFDRRALAEQKLAEMDRNLARLRDEIAAAYPDGAPKVTLVRFIDDKRVVISGKNGMPEAAMNALGLKSGYPTENSRWGIAFKPVTALAAIKEGYVLHMEPFEKGDQLFNTELWHEMPFVKSDRFRTLPTLWTYGGALSIGRIGEQIAETLMADKN</sequence>
<feature type="domain" description="Fe/B12 periplasmic-binding" evidence="6">
    <location>
        <begin position="49"/>
        <end position="310"/>
    </location>
</feature>
<keyword evidence="4" id="KW-0406">Ion transport</keyword>
<gene>
    <name evidence="7" type="ORF">NUH88_05175</name>
</gene>
<proteinExistence type="inferred from homology"/>
<dbReference type="EMBL" id="CP102480">
    <property type="protein sequence ID" value="UUX51080.1"/>
    <property type="molecule type" value="Genomic_DNA"/>
</dbReference>
<name>A0A9J7AUS3_9PROT</name>
<evidence type="ECO:0000313" key="7">
    <source>
        <dbReference type="EMBL" id="UUX51080.1"/>
    </source>
</evidence>
<keyword evidence="8" id="KW-1185">Reference proteome</keyword>
<evidence type="ECO:0000256" key="2">
    <source>
        <dbReference type="ARBA" id="ARBA00008814"/>
    </source>
</evidence>
<dbReference type="InterPro" id="IPR002491">
    <property type="entry name" value="ABC_transptr_periplasmic_BD"/>
</dbReference>
<evidence type="ECO:0000313" key="8">
    <source>
        <dbReference type="Proteomes" id="UP001060336"/>
    </source>
</evidence>
<evidence type="ECO:0000259" key="6">
    <source>
        <dbReference type="PROSITE" id="PS50983"/>
    </source>
</evidence>